<sequence length="290" mass="33322">VSLVSDRAGEATQGRLRSLPSPGRPPSRGSPTTDLYHTRERTSSGRDRRKKPNLTEPAGRKEQDQRQTRGRVKDYEERSAGSDVEVFSNLTRSSSVASNRLKALQEEIEKLKEGVARANERANQPPLPAQIYHMPAPAAAAVSAQQQQDPGYFDPFDDPYGFMRMPRRRANSFSGGREREWDEWYWTLPQNCQYDGGDIPLGYAAADAYADLPVSSAQQRPTRENFKNRLRQRRVTNERQREDVQVNYFYRRQSRSPSHQAAGRSHSQSRYRVREYSRLSDSDEEERISR</sequence>
<feature type="compositionally biased region" description="Polar residues" evidence="2">
    <location>
        <begin position="255"/>
        <end position="270"/>
    </location>
</feature>
<feature type="compositionally biased region" description="Basic and acidic residues" evidence="2">
    <location>
        <begin position="36"/>
        <end position="46"/>
    </location>
</feature>
<feature type="compositionally biased region" description="Basic and acidic residues" evidence="2">
    <location>
        <begin position="58"/>
        <end position="80"/>
    </location>
</feature>
<accession>A0A8S4A430</accession>
<feature type="compositionally biased region" description="Basic and acidic residues" evidence="2">
    <location>
        <begin position="235"/>
        <end position="244"/>
    </location>
</feature>
<feature type="non-terminal residue" evidence="3">
    <location>
        <position position="1"/>
    </location>
</feature>
<dbReference type="OrthoDB" id="6160986at2759"/>
<evidence type="ECO:0000256" key="2">
    <source>
        <dbReference type="SAM" id="MobiDB-lite"/>
    </source>
</evidence>
<name>A0A8S4A430_9EUPU</name>
<proteinExistence type="predicted"/>
<protein>
    <submittedName>
        <fullName evidence="3">Uncharacterized protein</fullName>
    </submittedName>
</protein>
<keyword evidence="4" id="KW-1185">Reference proteome</keyword>
<feature type="non-terminal residue" evidence="3">
    <location>
        <position position="290"/>
    </location>
</feature>
<feature type="compositionally biased region" description="Basic and acidic residues" evidence="2">
    <location>
        <begin position="272"/>
        <end position="290"/>
    </location>
</feature>
<gene>
    <name evidence="3" type="ORF">CUNI_LOCUS20708</name>
</gene>
<keyword evidence="1" id="KW-0175">Coiled coil</keyword>
<feature type="coiled-coil region" evidence="1">
    <location>
        <begin position="94"/>
        <end position="121"/>
    </location>
</feature>
<evidence type="ECO:0000256" key="1">
    <source>
        <dbReference type="SAM" id="Coils"/>
    </source>
</evidence>
<dbReference type="Proteomes" id="UP000678393">
    <property type="component" value="Unassembled WGS sequence"/>
</dbReference>
<comment type="caution">
    <text evidence="3">The sequence shown here is derived from an EMBL/GenBank/DDBJ whole genome shotgun (WGS) entry which is preliminary data.</text>
</comment>
<feature type="compositionally biased region" description="Low complexity" evidence="2">
    <location>
        <begin position="14"/>
        <end position="31"/>
    </location>
</feature>
<reference evidence="3" key="1">
    <citation type="submission" date="2021-04" db="EMBL/GenBank/DDBJ databases">
        <authorList>
            <consortium name="Molecular Ecology Group"/>
        </authorList>
    </citation>
    <scope>NUCLEOTIDE SEQUENCE</scope>
</reference>
<feature type="region of interest" description="Disordered" evidence="2">
    <location>
        <begin position="1"/>
        <end position="86"/>
    </location>
</feature>
<feature type="region of interest" description="Disordered" evidence="2">
    <location>
        <begin position="214"/>
        <end position="290"/>
    </location>
</feature>
<evidence type="ECO:0000313" key="3">
    <source>
        <dbReference type="EMBL" id="CAG5135150.1"/>
    </source>
</evidence>
<dbReference type="EMBL" id="CAJHNH020007957">
    <property type="protein sequence ID" value="CAG5135150.1"/>
    <property type="molecule type" value="Genomic_DNA"/>
</dbReference>
<dbReference type="AlphaFoldDB" id="A0A8S4A430"/>
<organism evidence="3 4">
    <name type="scientific">Candidula unifasciata</name>
    <dbReference type="NCBI Taxonomy" id="100452"/>
    <lineage>
        <taxon>Eukaryota</taxon>
        <taxon>Metazoa</taxon>
        <taxon>Spiralia</taxon>
        <taxon>Lophotrochozoa</taxon>
        <taxon>Mollusca</taxon>
        <taxon>Gastropoda</taxon>
        <taxon>Heterobranchia</taxon>
        <taxon>Euthyneura</taxon>
        <taxon>Panpulmonata</taxon>
        <taxon>Eupulmonata</taxon>
        <taxon>Stylommatophora</taxon>
        <taxon>Helicina</taxon>
        <taxon>Helicoidea</taxon>
        <taxon>Geomitridae</taxon>
        <taxon>Candidula</taxon>
    </lineage>
</organism>
<evidence type="ECO:0000313" key="4">
    <source>
        <dbReference type="Proteomes" id="UP000678393"/>
    </source>
</evidence>